<protein>
    <submittedName>
        <fullName evidence="1">Uncharacterized protein</fullName>
    </submittedName>
</protein>
<evidence type="ECO:0000313" key="1">
    <source>
        <dbReference type="EMBL" id="CAG7733544.1"/>
    </source>
</evidence>
<feature type="non-terminal residue" evidence="1">
    <location>
        <position position="1"/>
    </location>
</feature>
<accession>A0A8J2K898</accession>
<name>A0A8J2K898_9HEXA</name>
<organism evidence="1 2">
    <name type="scientific">Allacma fusca</name>
    <dbReference type="NCBI Taxonomy" id="39272"/>
    <lineage>
        <taxon>Eukaryota</taxon>
        <taxon>Metazoa</taxon>
        <taxon>Ecdysozoa</taxon>
        <taxon>Arthropoda</taxon>
        <taxon>Hexapoda</taxon>
        <taxon>Collembola</taxon>
        <taxon>Symphypleona</taxon>
        <taxon>Sminthuridae</taxon>
        <taxon>Allacma</taxon>
    </lineage>
</organism>
<proteinExistence type="predicted"/>
<dbReference type="EMBL" id="CAJVCH010250785">
    <property type="protein sequence ID" value="CAG7733544.1"/>
    <property type="molecule type" value="Genomic_DNA"/>
</dbReference>
<dbReference type="Proteomes" id="UP000708208">
    <property type="component" value="Unassembled WGS sequence"/>
</dbReference>
<keyword evidence="2" id="KW-1185">Reference proteome</keyword>
<gene>
    <name evidence="1" type="ORF">AFUS01_LOCUS21983</name>
</gene>
<sequence length="25" mass="3012">KNPQLQNNFSFNFVKELRTEEKSTL</sequence>
<dbReference type="AlphaFoldDB" id="A0A8J2K898"/>
<comment type="caution">
    <text evidence="1">The sequence shown here is derived from an EMBL/GenBank/DDBJ whole genome shotgun (WGS) entry which is preliminary data.</text>
</comment>
<reference evidence="1" key="1">
    <citation type="submission" date="2021-06" db="EMBL/GenBank/DDBJ databases">
        <authorList>
            <person name="Hodson N. C."/>
            <person name="Mongue J. A."/>
            <person name="Jaron S. K."/>
        </authorList>
    </citation>
    <scope>NUCLEOTIDE SEQUENCE</scope>
</reference>
<evidence type="ECO:0000313" key="2">
    <source>
        <dbReference type="Proteomes" id="UP000708208"/>
    </source>
</evidence>